<dbReference type="Proteomes" id="UP001181622">
    <property type="component" value="Unassembled WGS sequence"/>
</dbReference>
<feature type="domain" description="EamA" evidence="7">
    <location>
        <begin position="149"/>
        <end position="283"/>
    </location>
</feature>
<comment type="subcellular location">
    <subcellularLocation>
        <location evidence="1">Cell membrane</location>
        <topology evidence="1">Multi-pass membrane protein</topology>
    </subcellularLocation>
</comment>
<feature type="transmembrane region" description="Helical" evidence="6">
    <location>
        <begin position="179"/>
        <end position="197"/>
    </location>
</feature>
<dbReference type="SUPFAM" id="SSF103481">
    <property type="entry name" value="Multidrug resistance efflux transporter EmrE"/>
    <property type="match status" value="2"/>
</dbReference>
<feature type="transmembrane region" description="Helical" evidence="6">
    <location>
        <begin position="119"/>
        <end position="136"/>
    </location>
</feature>
<accession>A0ABU1DHP4</accession>
<evidence type="ECO:0000256" key="4">
    <source>
        <dbReference type="ARBA" id="ARBA00022989"/>
    </source>
</evidence>
<evidence type="ECO:0000256" key="1">
    <source>
        <dbReference type="ARBA" id="ARBA00004651"/>
    </source>
</evidence>
<evidence type="ECO:0000313" key="9">
    <source>
        <dbReference type="Proteomes" id="UP001181622"/>
    </source>
</evidence>
<name>A0ABU1DHP4_9HYPH</name>
<sequence length="290" mass="30144">MRAGVACLLFAAIGWGLNWPIIKLLLRDWPPLFSRGSAGLFAAAALFAYAALKRDRLGVPTAEWPRLIGLAFTNVFAFMGFSVMALLWLTPGEGALLVYTMPLWATLLAWPIRGARPGAWAIAALGLCLAGTLVLFSDSVSTLSGDKLPGVALSLAAAVLFALGTVVTSRALPMPPVVATAWQVLLGSAPMIALSLISEQPDAARLSGLGLAAWAYMATVPMGLCYLAWFGAVRRLSPTVAATGSLLVPVVGVLASAPILGVPLTVRDFVALTLTLTGVALVIGRKAKPA</sequence>
<evidence type="ECO:0000256" key="5">
    <source>
        <dbReference type="ARBA" id="ARBA00023136"/>
    </source>
</evidence>
<evidence type="ECO:0000259" key="7">
    <source>
        <dbReference type="Pfam" id="PF00892"/>
    </source>
</evidence>
<dbReference type="InterPro" id="IPR000620">
    <property type="entry name" value="EamA_dom"/>
</dbReference>
<dbReference type="InterPro" id="IPR037185">
    <property type="entry name" value="EmrE-like"/>
</dbReference>
<keyword evidence="2" id="KW-1003">Cell membrane</keyword>
<organism evidence="8 9">
    <name type="scientific">Chelatococcus sambhunathii</name>
    <dbReference type="NCBI Taxonomy" id="363953"/>
    <lineage>
        <taxon>Bacteria</taxon>
        <taxon>Pseudomonadati</taxon>
        <taxon>Pseudomonadota</taxon>
        <taxon>Alphaproteobacteria</taxon>
        <taxon>Hyphomicrobiales</taxon>
        <taxon>Chelatococcaceae</taxon>
        <taxon>Chelatococcus</taxon>
    </lineage>
</organism>
<evidence type="ECO:0000256" key="6">
    <source>
        <dbReference type="SAM" id="Phobius"/>
    </source>
</evidence>
<evidence type="ECO:0000256" key="2">
    <source>
        <dbReference type="ARBA" id="ARBA00022475"/>
    </source>
</evidence>
<reference evidence="8" key="1">
    <citation type="submission" date="2020-10" db="EMBL/GenBank/DDBJ databases">
        <authorList>
            <person name="Abbas A."/>
            <person name="Razzaq R."/>
            <person name="Waqas M."/>
            <person name="Abbas N."/>
            <person name="Nielsen T.K."/>
            <person name="Hansen L.H."/>
            <person name="Hussain S."/>
            <person name="Shahid M."/>
        </authorList>
    </citation>
    <scope>NUCLEOTIDE SEQUENCE</scope>
    <source>
        <strain evidence="8">S14</strain>
    </source>
</reference>
<proteinExistence type="predicted"/>
<protein>
    <submittedName>
        <fullName evidence="8">DMT family transporter</fullName>
    </submittedName>
</protein>
<feature type="transmembrane region" description="Helical" evidence="6">
    <location>
        <begin position="209"/>
        <end position="229"/>
    </location>
</feature>
<feature type="domain" description="EamA" evidence="7">
    <location>
        <begin position="3"/>
        <end position="136"/>
    </location>
</feature>
<feature type="transmembrane region" description="Helical" evidence="6">
    <location>
        <begin position="64"/>
        <end position="88"/>
    </location>
</feature>
<feature type="transmembrane region" description="Helical" evidence="6">
    <location>
        <begin position="32"/>
        <end position="52"/>
    </location>
</feature>
<feature type="transmembrane region" description="Helical" evidence="6">
    <location>
        <begin position="94"/>
        <end position="112"/>
    </location>
</feature>
<keyword evidence="3 6" id="KW-0812">Transmembrane</keyword>
<evidence type="ECO:0000256" key="3">
    <source>
        <dbReference type="ARBA" id="ARBA00022692"/>
    </source>
</evidence>
<dbReference type="InterPro" id="IPR050638">
    <property type="entry name" value="AA-Vitamin_Transporters"/>
</dbReference>
<feature type="transmembrane region" description="Helical" evidence="6">
    <location>
        <begin position="266"/>
        <end position="284"/>
    </location>
</feature>
<dbReference type="EMBL" id="JADBEO010000028">
    <property type="protein sequence ID" value="MDR4307614.1"/>
    <property type="molecule type" value="Genomic_DNA"/>
</dbReference>
<gene>
    <name evidence="8" type="ORF">IHQ68_13395</name>
</gene>
<feature type="transmembrane region" description="Helical" evidence="6">
    <location>
        <begin position="148"/>
        <end position="167"/>
    </location>
</feature>
<evidence type="ECO:0000313" key="8">
    <source>
        <dbReference type="EMBL" id="MDR4307614.1"/>
    </source>
</evidence>
<keyword evidence="9" id="KW-1185">Reference proteome</keyword>
<keyword evidence="4 6" id="KW-1133">Transmembrane helix</keyword>
<keyword evidence="5 6" id="KW-0472">Membrane</keyword>
<feature type="transmembrane region" description="Helical" evidence="6">
    <location>
        <begin position="241"/>
        <end position="260"/>
    </location>
</feature>
<dbReference type="PANTHER" id="PTHR32322">
    <property type="entry name" value="INNER MEMBRANE TRANSPORTER"/>
    <property type="match status" value="1"/>
</dbReference>
<dbReference type="PANTHER" id="PTHR32322:SF18">
    <property type="entry name" value="S-ADENOSYLMETHIONINE_S-ADENOSYLHOMOCYSTEINE TRANSPORTER"/>
    <property type="match status" value="1"/>
</dbReference>
<comment type="caution">
    <text evidence="8">The sequence shown here is derived from an EMBL/GenBank/DDBJ whole genome shotgun (WGS) entry which is preliminary data.</text>
</comment>
<dbReference type="Pfam" id="PF00892">
    <property type="entry name" value="EamA"/>
    <property type="match status" value="2"/>
</dbReference>